<dbReference type="EMBL" id="UINC01008986">
    <property type="protein sequence ID" value="SVA40373.1"/>
    <property type="molecule type" value="Genomic_DNA"/>
</dbReference>
<evidence type="ECO:0000313" key="1">
    <source>
        <dbReference type="EMBL" id="SVA40373.1"/>
    </source>
</evidence>
<sequence>MEIVKLTCTENNRTLDASVLKKSDRFLEVVVEGTETKVTLAKKSSDERVYVGHMAGLEFISTG</sequence>
<dbReference type="AlphaFoldDB" id="A0A381VLP0"/>
<protein>
    <submittedName>
        <fullName evidence="1">Uncharacterized protein</fullName>
    </submittedName>
</protein>
<accession>A0A381VLP0</accession>
<organism evidence="1">
    <name type="scientific">marine metagenome</name>
    <dbReference type="NCBI Taxonomy" id="408172"/>
    <lineage>
        <taxon>unclassified sequences</taxon>
        <taxon>metagenomes</taxon>
        <taxon>ecological metagenomes</taxon>
    </lineage>
</organism>
<gene>
    <name evidence="1" type="ORF">METZ01_LOCUS93227</name>
</gene>
<reference evidence="1" key="1">
    <citation type="submission" date="2018-05" db="EMBL/GenBank/DDBJ databases">
        <authorList>
            <person name="Lanie J.A."/>
            <person name="Ng W.-L."/>
            <person name="Kazmierczak K.M."/>
            <person name="Andrzejewski T.M."/>
            <person name="Davidsen T.M."/>
            <person name="Wayne K.J."/>
            <person name="Tettelin H."/>
            <person name="Glass J.I."/>
            <person name="Rusch D."/>
            <person name="Podicherti R."/>
            <person name="Tsui H.-C.T."/>
            <person name="Winkler M.E."/>
        </authorList>
    </citation>
    <scope>NUCLEOTIDE SEQUENCE</scope>
</reference>
<name>A0A381VLP0_9ZZZZ</name>
<proteinExistence type="predicted"/>